<organism evidence="1 2">
    <name type="scientific">Aeromonas phage phiA8-29</name>
    <dbReference type="NCBI Taxonomy" id="1978922"/>
    <lineage>
        <taxon>Viruses</taxon>
        <taxon>Duplodnaviria</taxon>
        <taxon>Heunggongvirae</taxon>
        <taxon>Uroviricota</taxon>
        <taxon>Caudoviricetes</taxon>
        <taxon>Pantevenvirales</taxon>
        <taxon>Ackermannviridae</taxon>
        <taxon>Tedavirus</taxon>
        <taxon>Tedavirus A829</taxon>
    </lineage>
</organism>
<dbReference type="Pfam" id="PF26092">
    <property type="entry name" value="T4_Y16D"/>
    <property type="match status" value="1"/>
</dbReference>
<gene>
    <name evidence="1" type="ORF">phiA829_093</name>
</gene>
<keyword evidence="2" id="KW-1185">Reference proteome</keyword>
<reference evidence="1 2" key="1">
    <citation type="submission" date="2017-04" db="EMBL/GenBank/DDBJ databases">
        <title>Complete genome sequence and characterization of temperature-dependent bacteriophage phiA8-29 infecting Aeromonas.</title>
        <authorList>
            <person name="He Y."/>
            <person name="Yang H."/>
        </authorList>
    </citation>
    <scope>NUCLEOTIDE SEQUENCE [LARGE SCALE GENOMIC DNA]</scope>
</reference>
<dbReference type="InterPro" id="IPR058630">
    <property type="entry name" value="T4_Y16D"/>
</dbReference>
<protein>
    <submittedName>
        <fullName evidence="1">Uncharacterized protein</fullName>
    </submittedName>
</protein>
<dbReference type="Proteomes" id="UP000221506">
    <property type="component" value="Segment"/>
</dbReference>
<sequence>MNAQIKALELNKRDGDYEQGFIDQWGKFMNREEALAVATAAGQINARRPKTFPETKLFSEDLY</sequence>
<evidence type="ECO:0000313" key="2">
    <source>
        <dbReference type="Proteomes" id="UP000221506"/>
    </source>
</evidence>
<accession>A0A1W6DY97</accession>
<proteinExistence type="predicted"/>
<dbReference type="EMBL" id="KY914485">
    <property type="protein sequence ID" value="ARK07913.1"/>
    <property type="molecule type" value="Genomic_DNA"/>
</dbReference>
<evidence type="ECO:0000313" key="1">
    <source>
        <dbReference type="EMBL" id="ARK07913.1"/>
    </source>
</evidence>
<name>A0A1W6DY97_9CAUD</name>